<feature type="transmembrane region" description="Helical" evidence="5">
    <location>
        <begin position="118"/>
        <end position="138"/>
    </location>
</feature>
<protein>
    <recommendedName>
        <fullName evidence="8">Copper transporter</fullName>
    </recommendedName>
</protein>
<evidence type="ECO:0000256" key="3">
    <source>
        <dbReference type="ARBA" id="ARBA00022989"/>
    </source>
</evidence>
<dbReference type="OrthoDB" id="7202371at2759"/>
<keyword evidence="3 5" id="KW-1133">Transmembrane helix</keyword>
<evidence type="ECO:0000256" key="2">
    <source>
        <dbReference type="ARBA" id="ARBA00022692"/>
    </source>
</evidence>
<evidence type="ECO:0000256" key="5">
    <source>
        <dbReference type="SAM" id="Phobius"/>
    </source>
</evidence>
<evidence type="ECO:0000313" key="7">
    <source>
        <dbReference type="Proteomes" id="UP000494256"/>
    </source>
</evidence>
<accession>A0A8S0YQV8</accession>
<keyword evidence="2 5" id="KW-0812">Transmembrane</keyword>
<evidence type="ECO:0000256" key="1">
    <source>
        <dbReference type="ARBA" id="ARBA00004141"/>
    </source>
</evidence>
<organism evidence="6 7">
    <name type="scientific">Arctia plantaginis</name>
    <name type="common">Wood tiger moth</name>
    <name type="synonym">Phalaena plantaginis</name>
    <dbReference type="NCBI Taxonomy" id="874455"/>
    <lineage>
        <taxon>Eukaryota</taxon>
        <taxon>Metazoa</taxon>
        <taxon>Ecdysozoa</taxon>
        <taxon>Arthropoda</taxon>
        <taxon>Hexapoda</taxon>
        <taxon>Insecta</taxon>
        <taxon>Pterygota</taxon>
        <taxon>Neoptera</taxon>
        <taxon>Endopterygota</taxon>
        <taxon>Lepidoptera</taxon>
        <taxon>Glossata</taxon>
        <taxon>Ditrysia</taxon>
        <taxon>Noctuoidea</taxon>
        <taxon>Erebidae</taxon>
        <taxon>Arctiinae</taxon>
        <taxon>Arctia</taxon>
    </lineage>
</organism>
<dbReference type="Proteomes" id="UP000494256">
    <property type="component" value="Unassembled WGS sequence"/>
</dbReference>
<reference evidence="6 7" key="1">
    <citation type="submission" date="2020-04" db="EMBL/GenBank/DDBJ databases">
        <authorList>
            <person name="Wallbank WR R."/>
            <person name="Pardo Diaz C."/>
            <person name="Kozak K."/>
            <person name="Martin S."/>
            <person name="Jiggins C."/>
            <person name="Moest M."/>
            <person name="Warren A I."/>
            <person name="Byers J.R.P. K."/>
            <person name="Montejo-Kovacevich G."/>
            <person name="Yen C E."/>
        </authorList>
    </citation>
    <scope>NUCLEOTIDE SEQUENCE [LARGE SCALE GENOMIC DNA]</scope>
</reference>
<dbReference type="PANTHER" id="PTHR12483:SF27">
    <property type="entry name" value="COPPER TRANSPORT PROTEIN CTR1"/>
    <property type="match status" value="1"/>
</dbReference>
<feature type="transmembrane region" description="Helical" evidence="5">
    <location>
        <begin position="144"/>
        <end position="163"/>
    </location>
</feature>
<dbReference type="EMBL" id="CADEBD010000046">
    <property type="protein sequence ID" value="CAB3221553.1"/>
    <property type="molecule type" value="Genomic_DNA"/>
</dbReference>
<name>A0A8S0YQV8_ARCPL</name>
<sequence length="339" mass="39528">MGSLKELMDTPVILEEREPPLAKVTQTGLLSIRSAIRQAAEGFKTSWWQLSETSEMGEFMFSGLKIKTPWAFILLWMITFLVAFCFEVCKLYLAKLQRDANKIKYRQPPRCKQKNQNLFLKINFTTTALVHSVIGYLLMMAVMVFFQLLVAVVLGMMLGYFLFGIMQLRVNMQCFCGCIPKCTKECDEAGGDRCNRNLCDTRQCKREMLKRLDEIEYKRSYHTRECRSHLLQRMDEIELRQTDLQSDLFHYEGDRRTPMELYPCSHESLPKLSSKHESVSIIVQKAESIPRVSSKPDLFESHPEYYYTCDEGHLHHYPEYCPQVMMTKVRCQSLTLPST</sequence>
<evidence type="ECO:0000313" key="6">
    <source>
        <dbReference type="EMBL" id="CAB3221553.1"/>
    </source>
</evidence>
<keyword evidence="4 5" id="KW-0472">Membrane</keyword>
<gene>
    <name evidence="6" type="ORF">APLA_LOCUS876</name>
</gene>
<dbReference type="PANTHER" id="PTHR12483">
    <property type="entry name" value="SOLUTE CARRIER FAMILY 31 COPPER TRANSPORTERS"/>
    <property type="match status" value="1"/>
</dbReference>
<comment type="caution">
    <text evidence="6">The sequence shown here is derived from an EMBL/GenBank/DDBJ whole genome shotgun (WGS) entry which is preliminary data.</text>
</comment>
<evidence type="ECO:0000256" key="4">
    <source>
        <dbReference type="ARBA" id="ARBA00023136"/>
    </source>
</evidence>
<proteinExistence type="predicted"/>
<dbReference type="GO" id="GO:0005375">
    <property type="term" value="F:copper ion transmembrane transporter activity"/>
    <property type="evidence" value="ECO:0007669"/>
    <property type="project" value="InterPro"/>
</dbReference>
<comment type="subcellular location">
    <subcellularLocation>
        <location evidence="1">Membrane</location>
        <topology evidence="1">Multi-pass membrane protein</topology>
    </subcellularLocation>
</comment>
<feature type="transmembrane region" description="Helical" evidence="5">
    <location>
        <begin position="70"/>
        <end position="93"/>
    </location>
</feature>
<dbReference type="InterPro" id="IPR007274">
    <property type="entry name" value="Cop_transporter"/>
</dbReference>
<dbReference type="AlphaFoldDB" id="A0A8S0YQV8"/>
<evidence type="ECO:0008006" key="8">
    <source>
        <dbReference type="Google" id="ProtNLM"/>
    </source>
</evidence>
<dbReference type="GO" id="GO:0005886">
    <property type="term" value="C:plasma membrane"/>
    <property type="evidence" value="ECO:0007669"/>
    <property type="project" value="TreeGrafter"/>
</dbReference>